<dbReference type="WBParaSite" id="Minc3s00402g11714">
    <property type="protein sequence ID" value="Minc3s00402g11714"/>
    <property type="gene ID" value="Minc3s00402g11714"/>
</dbReference>
<evidence type="ECO:0000313" key="6">
    <source>
        <dbReference type="WBParaSite" id="Minc3s00402g11714"/>
    </source>
</evidence>
<dbReference type="AlphaFoldDB" id="A0A914LG32"/>
<keyword evidence="1" id="KW-0403">Intermediate filament</keyword>
<evidence type="ECO:0000256" key="2">
    <source>
        <dbReference type="ARBA" id="ARBA00023054"/>
    </source>
</evidence>
<protein>
    <submittedName>
        <fullName evidence="6">IF rod domain-containing protein</fullName>
    </submittedName>
</protein>
<dbReference type="PROSITE" id="PS51842">
    <property type="entry name" value="IF_ROD_2"/>
    <property type="match status" value="1"/>
</dbReference>
<dbReference type="SUPFAM" id="SSF64593">
    <property type="entry name" value="Intermediate filament protein, coiled coil region"/>
    <property type="match status" value="1"/>
</dbReference>
<dbReference type="GO" id="GO:0005882">
    <property type="term" value="C:intermediate filament"/>
    <property type="evidence" value="ECO:0007669"/>
    <property type="project" value="UniProtKB-KW"/>
</dbReference>
<reference evidence="6" key="1">
    <citation type="submission" date="2022-11" db="UniProtKB">
        <authorList>
            <consortium name="WormBaseParasite"/>
        </authorList>
    </citation>
    <scope>IDENTIFICATION</scope>
</reference>
<organism evidence="5 6">
    <name type="scientific">Meloidogyne incognita</name>
    <name type="common">Southern root-knot nematode worm</name>
    <name type="synonym">Oxyuris incognita</name>
    <dbReference type="NCBI Taxonomy" id="6306"/>
    <lineage>
        <taxon>Eukaryota</taxon>
        <taxon>Metazoa</taxon>
        <taxon>Ecdysozoa</taxon>
        <taxon>Nematoda</taxon>
        <taxon>Chromadorea</taxon>
        <taxon>Rhabditida</taxon>
        <taxon>Tylenchina</taxon>
        <taxon>Tylenchomorpha</taxon>
        <taxon>Tylenchoidea</taxon>
        <taxon>Meloidogynidae</taxon>
        <taxon>Meloidogyninae</taxon>
        <taxon>Meloidogyne</taxon>
        <taxon>Meloidogyne incognita group</taxon>
    </lineage>
</organism>
<evidence type="ECO:0000259" key="4">
    <source>
        <dbReference type="PROSITE" id="PS51842"/>
    </source>
</evidence>
<dbReference type="Proteomes" id="UP000887563">
    <property type="component" value="Unplaced"/>
</dbReference>
<accession>A0A914LG32</accession>
<evidence type="ECO:0000313" key="5">
    <source>
        <dbReference type="Proteomes" id="UP000887563"/>
    </source>
</evidence>
<sequence>MESLNGTLAGYIEHVRTLENEKTRLEVQINEEFVERKEKGSLATLYKVEIEELRKQLERKFNIEERRFNIVLREFFKCSTSRY</sequence>
<keyword evidence="5" id="KW-1185">Reference proteome</keyword>
<proteinExistence type="predicted"/>
<feature type="coiled-coil region" evidence="3">
    <location>
        <begin position="1"/>
        <end position="67"/>
    </location>
</feature>
<dbReference type="InterPro" id="IPR039008">
    <property type="entry name" value="IF_rod_dom"/>
</dbReference>
<name>A0A914LG32_MELIC</name>
<keyword evidence="2 3" id="KW-0175">Coiled coil</keyword>
<evidence type="ECO:0000256" key="3">
    <source>
        <dbReference type="SAM" id="Coils"/>
    </source>
</evidence>
<dbReference type="Pfam" id="PF00038">
    <property type="entry name" value="Filament"/>
    <property type="match status" value="1"/>
</dbReference>
<feature type="domain" description="IF rod" evidence="4">
    <location>
        <begin position="1"/>
        <end position="83"/>
    </location>
</feature>
<evidence type="ECO:0000256" key="1">
    <source>
        <dbReference type="ARBA" id="ARBA00022754"/>
    </source>
</evidence>